<dbReference type="EMBL" id="MU005985">
    <property type="protein sequence ID" value="KAF2860072.1"/>
    <property type="molecule type" value="Genomic_DNA"/>
</dbReference>
<gene>
    <name evidence="1" type="ORF">K470DRAFT_79183</name>
</gene>
<dbReference type="AlphaFoldDB" id="A0A6A7BYC3"/>
<organism evidence="1 2">
    <name type="scientific">Piedraia hortae CBS 480.64</name>
    <dbReference type="NCBI Taxonomy" id="1314780"/>
    <lineage>
        <taxon>Eukaryota</taxon>
        <taxon>Fungi</taxon>
        <taxon>Dikarya</taxon>
        <taxon>Ascomycota</taxon>
        <taxon>Pezizomycotina</taxon>
        <taxon>Dothideomycetes</taxon>
        <taxon>Dothideomycetidae</taxon>
        <taxon>Capnodiales</taxon>
        <taxon>Piedraiaceae</taxon>
        <taxon>Piedraia</taxon>
    </lineage>
</organism>
<evidence type="ECO:0000313" key="2">
    <source>
        <dbReference type="Proteomes" id="UP000799421"/>
    </source>
</evidence>
<evidence type="ECO:0000313" key="1">
    <source>
        <dbReference type="EMBL" id="KAF2860072.1"/>
    </source>
</evidence>
<sequence>MGSACARKSSRLSARDEIIHCILPVLMEVISTALKPILIASAADEANSQRTAHNCLSQNPDLHTHSPNTFPLPLPTSSLLFFQIVNLSNPNHNPGTSARHRFIHAPGGASKKTLRKTFLFPYLDYRQWGTRFRIITHCPSPPMDATMALTDTNGENEASTSCWSTGFKHFLPGPSSVKLRLNPGSLS</sequence>
<keyword evidence="2" id="KW-1185">Reference proteome</keyword>
<proteinExistence type="predicted"/>
<protein>
    <submittedName>
        <fullName evidence="1">Uncharacterized protein</fullName>
    </submittedName>
</protein>
<reference evidence="1" key="1">
    <citation type="journal article" date="2020" name="Stud. Mycol.">
        <title>101 Dothideomycetes genomes: a test case for predicting lifestyles and emergence of pathogens.</title>
        <authorList>
            <person name="Haridas S."/>
            <person name="Albert R."/>
            <person name="Binder M."/>
            <person name="Bloem J."/>
            <person name="Labutti K."/>
            <person name="Salamov A."/>
            <person name="Andreopoulos B."/>
            <person name="Baker S."/>
            <person name="Barry K."/>
            <person name="Bills G."/>
            <person name="Bluhm B."/>
            <person name="Cannon C."/>
            <person name="Castanera R."/>
            <person name="Culley D."/>
            <person name="Daum C."/>
            <person name="Ezra D."/>
            <person name="Gonzalez J."/>
            <person name="Henrissat B."/>
            <person name="Kuo A."/>
            <person name="Liang C."/>
            <person name="Lipzen A."/>
            <person name="Lutzoni F."/>
            <person name="Magnuson J."/>
            <person name="Mondo S."/>
            <person name="Nolan M."/>
            <person name="Ohm R."/>
            <person name="Pangilinan J."/>
            <person name="Park H.-J."/>
            <person name="Ramirez L."/>
            <person name="Alfaro M."/>
            <person name="Sun H."/>
            <person name="Tritt A."/>
            <person name="Yoshinaga Y."/>
            <person name="Zwiers L.-H."/>
            <person name="Turgeon B."/>
            <person name="Goodwin S."/>
            <person name="Spatafora J."/>
            <person name="Crous P."/>
            <person name="Grigoriev I."/>
        </authorList>
    </citation>
    <scope>NUCLEOTIDE SEQUENCE</scope>
    <source>
        <strain evidence="1">CBS 480.64</strain>
    </source>
</reference>
<accession>A0A6A7BYC3</accession>
<dbReference type="Proteomes" id="UP000799421">
    <property type="component" value="Unassembled WGS sequence"/>
</dbReference>
<name>A0A6A7BYC3_9PEZI</name>